<keyword evidence="2" id="KW-1185">Reference proteome</keyword>
<organism evidence="1 2">
    <name type="scientific">Quercus suber</name>
    <name type="common">Cork oak</name>
    <dbReference type="NCBI Taxonomy" id="58331"/>
    <lineage>
        <taxon>Eukaryota</taxon>
        <taxon>Viridiplantae</taxon>
        <taxon>Streptophyta</taxon>
        <taxon>Embryophyta</taxon>
        <taxon>Tracheophyta</taxon>
        <taxon>Spermatophyta</taxon>
        <taxon>Magnoliopsida</taxon>
        <taxon>eudicotyledons</taxon>
        <taxon>Gunneridae</taxon>
        <taxon>Pentapetalae</taxon>
        <taxon>rosids</taxon>
        <taxon>fabids</taxon>
        <taxon>Fagales</taxon>
        <taxon>Fagaceae</taxon>
        <taxon>Quercus</taxon>
    </lineage>
</organism>
<gene>
    <name evidence="1" type="ORF">CFP56_027393</name>
</gene>
<comment type="caution">
    <text evidence="1">The sequence shown here is derived from an EMBL/GenBank/DDBJ whole genome shotgun (WGS) entry which is preliminary data.</text>
</comment>
<evidence type="ECO:0000313" key="2">
    <source>
        <dbReference type="Proteomes" id="UP000237347"/>
    </source>
</evidence>
<evidence type="ECO:0000313" key="1">
    <source>
        <dbReference type="EMBL" id="KAK7855559.1"/>
    </source>
</evidence>
<proteinExistence type="predicted"/>
<accession>A0AAW0LY83</accession>
<dbReference type="Proteomes" id="UP000237347">
    <property type="component" value="Unassembled WGS sequence"/>
</dbReference>
<dbReference type="AlphaFoldDB" id="A0AAW0LY83"/>
<sequence>METCKLQPPLHSPPIIGVSSKKANSLPIISRFPKHLGLQLAKQNLPNEAEKDFEKKLGLLTTINCYYDEYAYYGIKQAFFFGLQNQDDLNNQSL</sequence>
<dbReference type="EMBL" id="PKMF04000044">
    <property type="protein sequence ID" value="KAK7855559.1"/>
    <property type="molecule type" value="Genomic_DNA"/>
</dbReference>
<name>A0AAW0LY83_QUESU</name>
<protein>
    <submittedName>
        <fullName evidence="1">Uncharacterized protein</fullName>
    </submittedName>
</protein>
<reference evidence="1 2" key="1">
    <citation type="journal article" date="2018" name="Sci. Data">
        <title>The draft genome sequence of cork oak.</title>
        <authorList>
            <person name="Ramos A.M."/>
            <person name="Usie A."/>
            <person name="Barbosa P."/>
            <person name="Barros P.M."/>
            <person name="Capote T."/>
            <person name="Chaves I."/>
            <person name="Simoes F."/>
            <person name="Abreu I."/>
            <person name="Carrasquinho I."/>
            <person name="Faro C."/>
            <person name="Guimaraes J.B."/>
            <person name="Mendonca D."/>
            <person name="Nobrega F."/>
            <person name="Rodrigues L."/>
            <person name="Saibo N.J.M."/>
            <person name="Varela M.C."/>
            <person name="Egas C."/>
            <person name="Matos J."/>
            <person name="Miguel C.M."/>
            <person name="Oliveira M.M."/>
            <person name="Ricardo C.P."/>
            <person name="Goncalves S."/>
        </authorList>
    </citation>
    <scope>NUCLEOTIDE SEQUENCE [LARGE SCALE GENOMIC DNA]</scope>
    <source>
        <strain evidence="2">cv. HL8</strain>
    </source>
</reference>